<dbReference type="GO" id="GO:0016787">
    <property type="term" value="F:hydrolase activity"/>
    <property type="evidence" value="ECO:0007669"/>
    <property type="project" value="UniProtKB-KW"/>
</dbReference>
<dbReference type="GO" id="GO:0005694">
    <property type="term" value="C:chromosome"/>
    <property type="evidence" value="ECO:0007669"/>
    <property type="project" value="UniProtKB-ARBA"/>
</dbReference>
<dbReference type="Gene3D" id="3.40.50.300">
    <property type="entry name" value="P-loop containing nucleotide triphosphate hydrolases"/>
    <property type="match status" value="2"/>
</dbReference>
<dbReference type="Pfam" id="PF13086">
    <property type="entry name" value="AAA_11"/>
    <property type="match status" value="1"/>
</dbReference>
<reference evidence="7 8" key="1">
    <citation type="submission" date="2019-09" db="EMBL/GenBank/DDBJ databases">
        <title>A chromosome-level genome assembly of the Chinese tupelo Nyssa sinensis.</title>
        <authorList>
            <person name="Yang X."/>
            <person name="Kang M."/>
            <person name="Yang Y."/>
            <person name="Xiong H."/>
            <person name="Wang M."/>
            <person name="Zhang Z."/>
            <person name="Wang Z."/>
            <person name="Wu H."/>
            <person name="Ma T."/>
            <person name="Liu J."/>
            <person name="Xi Z."/>
        </authorList>
    </citation>
    <scope>NUCLEOTIDE SEQUENCE [LARGE SCALE GENOMIC DNA]</scope>
    <source>
        <strain evidence="7">J267</strain>
        <tissue evidence="7">Leaf</tissue>
    </source>
</reference>
<dbReference type="InterPro" id="IPR047187">
    <property type="entry name" value="SF1_C_Upf1"/>
</dbReference>
<sequence>MTPLELLVVDEAAQLKECESMIPLQLSGLRHAILIGDERQLPAMVQSKICEKAEFGRSLYERLVLLGHSKHLLNVQYRMHPSISLFPNKEFYGKQMLDGPNVKERTYKRCFLQGRMYGSYSFINIADGEEDSDGGSSQKNMVEVTAVAKIVASLFKESVATKQKVSVGCISPYKAQVFAIQEKLGKTYSSDPNSDFSVSVHSIDGFQGAEEDVIIISTVRCNKSGSIGFLSNRQRTNVALTRARYCLWILGNGETLMKSNSVWKKLVADAKSRGCLFNANEDNKLAEANTSASVELDQLDTLLNMNSQLFREARWKVCFSNDFLKSMATIRSEDVRKKVLSFLTKLSSGWRQPQNDRILNDMNGISSQLLELYKVKGQLYLIWTVDIQKENLNYIQVLRVLDLLPLCDVPELAKRLNILFGRLTANTMNRCVCKCVEGNLVLPMTWPVDSDAVNETTLADADSMELLQSQVASLSLRDEPGSSSTSYRCKS</sequence>
<feature type="domain" description="DNA2/NAM7 helicase helicase" evidence="5">
    <location>
        <begin position="4"/>
        <end position="48"/>
    </location>
</feature>
<dbReference type="OrthoDB" id="6513042at2759"/>
<dbReference type="PANTHER" id="PTHR10887">
    <property type="entry name" value="DNA2/NAM7 HELICASE FAMILY"/>
    <property type="match status" value="1"/>
</dbReference>
<organism evidence="7 8">
    <name type="scientific">Nyssa sinensis</name>
    <dbReference type="NCBI Taxonomy" id="561372"/>
    <lineage>
        <taxon>Eukaryota</taxon>
        <taxon>Viridiplantae</taxon>
        <taxon>Streptophyta</taxon>
        <taxon>Embryophyta</taxon>
        <taxon>Tracheophyta</taxon>
        <taxon>Spermatophyta</taxon>
        <taxon>Magnoliopsida</taxon>
        <taxon>eudicotyledons</taxon>
        <taxon>Gunneridae</taxon>
        <taxon>Pentapetalae</taxon>
        <taxon>asterids</taxon>
        <taxon>Cornales</taxon>
        <taxon>Nyssaceae</taxon>
        <taxon>Nyssa</taxon>
    </lineage>
</organism>
<dbReference type="InterPro" id="IPR041679">
    <property type="entry name" value="DNA2/NAM7-like_C"/>
</dbReference>
<evidence type="ECO:0000313" key="8">
    <source>
        <dbReference type="Proteomes" id="UP000325577"/>
    </source>
</evidence>
<dbReference type="AlphaFoldDB" id="A0A5J5AQW0"/>
<evidence type="ECO:0000256" key="2">
    <source>
        <dbReference type="ARBA" id="ARBA00022801"/>
    </source>
</evidence>
<dbReference type="GO" id="GO:0004386">
    <property type="term" value="F:helicase activity"/>
    <property type="evidence" value="ECO:0007669"/>
    <property type="project" value="UniProtKB-KW"/>
</dbReference>
<name>A0A5J5AQW0_9ASTE</name>
<dbReference type="InterPro" id="IPR045055">
    <property type="entry name" value="DNA2/NAM7-like"/>
</dbReference>
<dbReference type="GO" id="GO:0005524">
    <property type="term" value="F:ATP binding"/>
    <property type="evidence" value="ECO:0007669"/>
    <property type="project" value="UniProtKB-KW"/>
</dbReference>
<keyword evidence="4" id="KW-0067">ATP-binding</keyword>
<evidence type="ECO:0000256" key="1">
    <source>
        <dbReference type="ARBA" id="ARBA00022741"/>
    </source>
</evidence>
<dbReference type="CDD" id="cd18808">
    <property type="entry name" value="SF1_C_Upf1"/>
    <property type="match status" value="1"/>
</dbReference>
<dbReference type="InterPro" id="IPR027417">
    <property type="entry name" value="P-loop_NTPase"/>
</dbReference>
<evidence type="ECO:0000313" key="7">
    <source>
        <dbReference type="EMBL" id="KAA8532132.1"/>
    </source>
</evidence>
<dbReference type="Pfam" id="PF13087">
    <property type="entry name" value="AAA_12"/>
    <property type="match status" value="1"/>
</dbReference>
<evidence type="ECO:0000256" key="3">
    <source>
        <dbReference type="ARBA" id="ARBA00022806"/>
    </source>
</evidence>
<evidence type="ECO:0000259" key="6">
    <source>
        <dbReference type="Pfam" id="PF13087"/>
    </source>
</evidence>
<dbReference type="FunFam" id="3.40.50.300:FF:000326">
    <property type="entry name" value="P-loop containing nucleoside triphosphate hydrolase"/>
    <property type="match status" value="1"/>
</dbReference>
<dbReference type="InterPro" id="IPR041677">
    <property type="entry name" value="DNA2/NAM7_AAA_11"/>
</dbReference>
<evidence type="ECO:0000259" key="5">
    <source>
        <dbReference type="Pfam" id="PF13086"/>
    </source>
</evidence>
<dbReference type="SUPFAM" id="SSF52540">
    <property type="entry name" value="P-loop containing nucleoside triphosphate hydrolases"/>
    <property type="match status" value="1"/>
</dbReference>
<keyword evidence="8" id="KW-1185">Reference proteome</keyword>
<dbReference type="PANTHER" id="PTHR10887:SF522">
    <property type="entry name" value="P-LOOP CONTAINING NUCLEOSIDE TRIPHOSPHATE HYDROLASES SUPERFAMILY PROTEIN"/>
    <property type="match status" value="1"/>
</dbReference>
<protein>
    <recommendedName>
        <fullName evidence="9">DNA2/NAM7 helicase-like C-terminal domain-containing protein</fullName>
    </recommendedName>
</protein>
<dbReference type="EMBL" id="CM018043">
    <property type="protein sequence ID" value="KAA8532132.1"/>
    <property type="molecule type" value="Genomic_DNA"/>
</dbReference>
<gene>
    <name evidence="7" type="ORF">F0562_006726</name>
</gene>
<accession>A0A5J5AQW0</accession>
<keyword evidence="3" id="KW-0347">Helicase</keyword>
<feature type="domain" description="DNA2/NAM7 helicase-like C-terminal" evidence="6">
    <location>
        <begin position="56"/>
        <end position="253"/>
    </location>
</feature>
<keyword evidence="2" id="KW-0378">Hydrolase</keyword>
<keyword evidence="1" id="KW-0547">Nucleotide-binding</keyword>
<evidence type="ECO:0008006" key="9">
    <source>
        <dbReference type="Google" id="ProtNLM"/>
    </source>
</evidence>
<proteinExistence type="predicted"/>
<dbReference type="Proteomes" id="UP000325577">
    <property type="component" value="Linkage Group LG2"/>
</dbReference>
<evidence type="ECO:0000256" key="4">
    <source>
        <dbReference type="ARBA" id="ARBA00022840"/>
    </source>
</evidence>